<feature type="compositionally biased region" description="Polar residues" evidence="1">
    <location>
        <begin position="226"/>
        <end position="279"/>
    </location>
</feature>
<dbReference type="Proteomes" id="UP001237642">
    <property type="component" value="Unassembled WGS sequence"/>
</dbReference>
<evidence type="ECO:0000313" key="2">
    <source>
        <dbReference type="EMBL" id="KAK1405011.1"/>
    </source>
</evidence>
<accession>A0AAD8JLU4</accession>
<dbReference type="PANTHER" id="PTHR10775:SF185">
    <property type="entry name" value="OS08G0208400 PROTEIN"/>
    <property type="match status" value="1"/>
</dbReference>
<dbReference type="PANTHER" id="PTHR10775">
    <property type="entry name" value="OS08G0208400 PROTEIN"/>
    <property type="match status" value="1"/>
</dbReference>
<keyword evidence="3" id="KW-1185">Reference proteome</keyword>
<evidence type="ECO:0000256" key="1">
    <source>
        <dbReference type="SAM" id="MobiDB-lite"/>
    </source>
</evidence>
<dbReference type="AlphaFoldDB" id="A0AAD8JLU4"/>
<dbReference type="InterPro" id="IPR004242">
    <property type="entry name" value="Transposase_21"/>
</dbReference>
<evidence type="ECO:0008006" key="4">
    <source>
        <dbReference type="Google" id="ProtNLM"/>
    </source>
</evidence>
<proteinExistence type="predicted"/>
<reference evidence="2" key="2">
    <citation type="submission" date="2023-05" db="EMBL/GenBank/DDBJ databases">
        <authorList>
            <person name="Schelkunov M.I."/>
        </authorList>
    </citation>
    <scope>NUCLEOTIDE SEQUENCE</scope>
    <source>
        <strain evidence="2">Hsosn_3</strain>
        <tissue evidence="2">Leaf</tissue>
    </source>
</reference>
<sequence>MAQMLSLKSDHHWSEACYDQTSQFFKGILPQDNSLIDSFYSTKKYMEELGLPSEQIDCCVNGCMPYWGEDKTAGHLACPHCAHDHDAYNLSHGGKTTWFDNHRKFLPANHPFRKNKNWFTKGKTVTEVAPPVRTCEDVFQEIESLGLMKITELGSDEHNAKARLRRVRTPTENIPANSGQGVRAPTGQRVLTQSGKRVLTQPGLAPPHRVPSQSGQRSPSQSGQQAPTQSAQRVLTYSRQQVHPRSEQGTGESFPAQSQLRLHSPAQSGQSTPNQSHHLTAQSQQAPTQSAQRVPTYSRQQVHPHFEQGTGENVRAQSQSRLHSPAQSGQSTPNQSQRLTAQSRQHTPEAQSRRQTSVAQSEPI</sequence>
<protein>
    <recommendedName>
        <fullName evidence="4">Transposase</fullName>
    </recommendedName>
</protein>
<feature type="compositionally biased region" description="Low complexity" evidence="1">
    <location>
        <begin position="280"/>
        <end position="292"/>
    </location>
</feature>
<gene>
    <name evidence="2" type="ORF">POM88_004616</name>
</gene>
<organism evidence="2 3">
    <name type="scientific">Heracleum sosnowskyi</name>
    <dbReference type="NCBI Taxonomy" id="360622"/>
    <lineage>
        <taxon>Eukaryota</taxon>
        <taxon>Viridiplantae</taxon>
        <taxon>Streptophyta</taxon>
        <taxon>Embryophyta</taxon>
        <taxon>Tracheophyta</taxon>
        <taxon>Spermatophyta</taxon>
        <taxon>Magnoliopsida</taxon>
        <taxon>eudicotyledons</taxon>
        <taxon>Gunneridae</taxon>
        <taxon>Pentapetalae</taxon>
        <taxon>asterids</taxon>
        <taxon>campanulids</taxon>
        <taxon>Apiales</taxon>
        <taxon>Apiaceae</taxon>
        <taxon>Apioideae</taxon>
        <taxon>apioid superclade</taxon>
        <taxon>Tordylieae</taxon>
        <taxon>Tordyliinae</taxon>
        <taxon>Heracleum</taxon>
    </lineage>
</organism>
<dbReference type="EMBL" id="JAUIZM010000001">
    <property type="protein sequence ID" value="KAK1405011.1"/>
    <property type="molecule type" value="Genomic_DNA"/>
</dbReference>
<comment type="caution">
    <text evidence="2">The sequence shown here is derived from an EMBL/GenBank/DDBJ whole genome shotgun (WGS) entry which is preliminary data.</text>
</comment>
<feature type="region of interest" description="Disordered" evidence="1">
    <location>
        <begin position="165"/>
        <end position="364"/>
    </location>
</feature>
<dbReference type="Pfam" id="PF02992">
    <property type="entry name" value="Transposase_21"/>
    <property type="match status" value="1"/>
</dbReference>
<feature type="compositionally biased region" description="Polar residues" evidence="1">
    <location>
        <begin position="170"/>
        <end position="180"/>
    </location>
</feature>
<feature type="compositionally biased region" description="Polar residues" evidence="1">
    <location>
        <begin position="315"/>
        <end position="364"/>
    </location>
</feature>
<feature type="compositionally biased region" description="Low complexity" evidence="1">
    <location>
        <begin position="211"/>
        <end position="225"/>
    </location>
</feature>
<evidence type="ECO:0000313" key="3">
    <source>
        <dbReference type="Proteomes" id="UP001237642"/>
    </source>
</evidence>
<name>A0AAD8JLU4_9APIA</name>
<reference evidence="2" key="1">
    <citation type="submission" date="2023-02" db="EMBL/GenBank/DDBJ databases">
        <title>Genome of toxic invasive species Heracleum sosnowskyi carries increased number of genes despite the absence of recent whole-genome duplications.</title>
        <authorList>
            <person name="Schelkunov M."/>
            <person name="Shtratnikova V."/>
            <person name="Makarenko M."/>
            <person name="Klepikova A."/>
            <person name="Omelchenko D."/>
            <person name="Novikova G."/>
            <person name="Obukhova E."/>
            <person name="Bogdanov V."/>
            <person name="Penin A."/>
            <person name="Logacheva M."/>
        </authorList>
    </citation>
    <scope>NUCLEOTIDE SEQUENCE</scope>
    <source>
        <strain evidence="2">Hsosn_3</strain>
        <tissue evidence="2">Leaf</tissue>
    </source>
</reference>